<dbReference type="AlphaFoldDB" id="A0A2G9GNU7"/>
<reference evidence="3" key="1">
    <citation type="journal article" date="2018" name="Gigascience">
        <title>Genome assembly of the Pink Ipe (Handroanthus impetiginosus, Bignoniaceae), a highly valued, ecologically keystone Neotropical timber forest tree.</title>
        <authorList>
            <person name="Silva-Junior O.B."/>
            <person name="Grattapaglia D."/>
            <person name="Novaes E."/>
            <person name="Collevatti R.G."/>
        </authorList>
    </citation>
    <scope>NUCLEOTIDE SEQUENCE [LARGE SCALE GENOMIC DNA]</scope>
    <source>
        <strain evidence="3">cv. UFG-1</strain>
    </source>
</reference>
<accession>A0A2G9GNU7</accession>
<dbReference type="SMART" id="SM00028">
    <property type="entry name" value="TPR"/>
    <property type="match status" value="2"/>
</dbReference>
<evidence type="ECO:0000313" key="2">
    <source>
        <dbReference type="EMBL" id="PIN06943.1"/>
    </source>
</evidence>
<dbReference type="Gene3D" id="1.25.40.10">
    <property type="entry name" value="Tetratricopeptide repeat domain"/>
    <property type="match status" value="1"/>
</dbReference>
<dbReference type="EMBL" id="NKXS01004271">
    <property type="protein sequence ID" value="PIN06943.1"/>
    <property type="molecule type" value="Genomic_DNA"/>
</dbReference>
<dbReference type="STRING" id="429701.A0A2G9GNU7"/>
<name>A0A2G9GNU7_9LAMI</name>
<dbReference type="InterPro" id="IPR011990">
    <property type="entry name" value="TPR-like_helical_dom_sf"/>
</dbReference>
<evidence type="ECO:0000313" key="3">
    <source>
        <dbReference type="Proteomes" id="UP000231279"/>
    </source>
</evidence>
<dbReference type="InterPro" id="IPR043376">
    <property type="entry name" value="NPG1-like"/>
</dbReference>
<keyword evidence="1" id="KW-0802">TPR repeat</keyword>
<dbReference type="PANTHER" id="PTHR44102">
    <property type="entry name" value="PROTEIN NPG1"/>
    <property type="match status" value="1"/>
</dbReference>
<organism evidence="2 3">
    <name type="scientific">Handroanthus impetiginosus</name>
    <dbReference type="NCBI Taxonomy" id="429701"/>
    <lineage>
        <taxon>Eukaryota</taxon>
        <taxon>Viridiplantae</taxon>
        <taxon>Streptophyta</taxon>
        <taxon>Embryophyta</taxon>
        <taxon>Tracheophyta</taxon>
        <taxon>Spermatophyta</taxon>
        <taxon>Magnoliopsida</taxon>
        <taxon>eudicotyledons</taxon>
        <taxon>Gunneridae</taxon>
        <taxon>Pentapetalae</taxon>
        <taxon>asterids</taxon>
        <taxon>lamiids</taxon>
        <taxon>Lamiales</taxon>
        <taxon>Bignoniaceae</taxon>
        <taxon>Crescentiina</taxon>
        <taxon>Tabebuia alliance</taxon>
        <taxon>Handroanthus</taxon>
    </lineage>
</organism>
<dbReference type="InterPro" id="IPR019734">
    <property type="entry name" value="TPR_rpt"/>
</dbReference>
<dbReference type="PROSITE" id="PS50005">
    <property type="entry name" value="TPR"/>
    <property type="match status" value="1"/>
</dbReference>
<dbReference type="Pfam" id="PF13181">
    <property type="entry name" value="TPR_8"/>
    <property type="match status" value="1"/>
</dbReference>
<dbReference type="PANTHER" id="PTHR44102:SF1">
    <property type="entry name" value="OS10G0471400 PROTEIN"/>
    <property type="match status" value="1"/>
</dbReference>
<protein>
    <submittedName>
        <fullName evidence="2">Uncharacterized protein</fullName>
    </submittedName>
</protein>
<dbReference type="Proteomes" id="UP000231279">
    <property type="component" value="Unassembled WGS sequence"/>
</dbReference>
<feature type="repeat" description="TPR" evidence="1">
    <location>
        <begin position="45"/>
        <end position="78"/>
    </location>
</feature>
<proteinExistence type="predicted"/>
<sequence length="156" mass="17406">MIIVIMLTLGIKDTLRPCLLRWTRYGCLKTSAVPDLLPLPPRRNLQPSLKIGLLYEAKGLQKEALKSFEKALDIEPNHIPSLISTAIVLRQISNQSLPVAKSFLTDALRLDRTNPTAWYNLGLLYMSENCASALEAAECFEAAALLQESEPVEPFR</sequence>
<gene>
    <name evidence="2" type="ORF">CDL12_20503</name>
</gene>
<dbReference type="OrthoDB" id="29013at2759"/>
<dbReference type="SUPFAM" id="SSF48452">
    <property type="entry name" value="TPR-like"/>
    <property type="match status" value="1"/>
</dbReference>
<evidence type="ECO:0000256" key="1">
    <source>
        <dbReference type="PROSITE-ProRule" id="PRU00339"/>
    </source>
</evidence>
<comment type="caution">
    <text evidence="2">The sequence shown here is derived from an EMBL/GenBank/DDBJ whole genome shotgun (WGS) entry which is preliminary data.</text>
</comment>
<keyword evidence="3" id="KW-1185">Reference proteome</keyword>